<evidence type="ECO:0000313" key="2">
    <source>
        <dbReference type="EMBL" id="MBH8554044.1"/>
    </source>
</evidence>
<dbReference type="AlphaFoldDB" id="A0A8J7HJF6"/>
<evidence type="ECO:0000256" key="1">
    <source>
        <dbReference type="SAM" id="MobiDB-lite"/>
    </source>
</evidence>
<dbReference type="SUPFAM" id="SSF111304">
    <property type="entry name" value="Recombination protein RecR"/>
    <property type="match status" value="1"/>
</dbReference>
<evidence type="ECO:0000313" key="3">
    <source>
        <dbReference type="Proteomes" id="UP000599391"/>
    </source>
</evidence>
<accession>A0A8J7HJF6</accession>
<dbReference type="Pfam" id="PF21176">
    <property type="entry name" value="RecR_HhH"/>
    <property type="match status" value="1"/>
</dbReference>
<keyword evidence="3" id="KW-1185">Reference proteome</keyword>
<comment type="caution">
    <text evidence="2">The sequence shown here is derived from an EMBL/GenBank/DDBJ whole genome shotgun (WGS) entry which is preliminary data.</text>
</comment>
<dbReference type="Gene3D" id="1.10.8.420">
    <property type="entry name" value="RecR Domain 1"/>
    <property type="match status" value="1"/>
</dbReference>
<feature type="non-terminal residue" evidence="2">
    <location>
        <position position="27"/>
    </location>
</feature>
<feature type="region of interest" description="Disordered" evidence="1">
    <location>
        <begin position="1"/>
        <end position="27"/>
    </location>
</feature>
<sequence length="27" mass="3012">MQRLPGVGPKSAQRLALHILKRPESEV</sequence>
<protein>
    <submittedName>
        <fullName evidence="2">Recombination protein RecR</fullName>
    </submittedName>
</protein>
<name>A0A8J7HJF6_9CYAN</name>
<reference evidence="2 3" key="1">
    <citation type="journal article" date="2021" name="Int. J. Syst. Evol. Microbiol.">
        <title>Amazonocrinis nigriterrae gen. nov., sp. nov., Atlanticothrix silvestris gen. nov., sp. nov. and Dendronalium phyllosphericum gen. nov., sp. nov., nostocacean cyanobacteria from Brazilian environments.</title>
        <authorList>
            <person name="Alvarenga D.O."/>
            <person name="Andreote A.P.D."/>
            <person name="Branco L.H.Z."/>
            <person name="Delbaje E."/>
            <person name="Cruz R.B."/>
            <person name="Varani A.M."/>
            <person name="Fiore M.F."/>
        </authorList>
    </citation>
    <scope>NUCLEOTIDE SEQUENCE [LARGE SCALE GENOMIC DNA]</scope>
    <source>
        <strain evidence="2 3">CENA357</strain>
    </source>
</reference>
<dbReference type="EMBL" id="JAECZB010000055">
    <property type="protein sequence ID" value="MBH8554044.1"/>
    <property type="molecule type" value="Genomic_DNA"/>
</dbReference>
<organism evidence="2 3">
    <name type="scientific">Atlanticothrix silvestris CENA357</name>
    <dbReference type="NCBI Taxonomy" id="1725252"/>
    <lineage>
        <taxon>Bacteria</taxon>
        <taxon>Bacillati</taxon>
        <taxon>Cyanobacteriota</taxon>
        <taxon>Cyanophyceae</taxon>
        <taxon>Nostocales</taxon>
        <taxon>Nodulariaceae</taxon>
        <taxon>Atlanticothrix</taxon>
        <taxon>Atlanticothrix silvestris</taxon>
    </lineage>
</organism>
<gene>
    <name evidence="2" type="ORF">I8751_17055</name>
</gene>
<proteinExistence type="predicted"/>
<dbReference type="Proteomes" id="UP000599391">
    <property type="component" value="Unassembled WGS sequence"/>
</dbReference>
<dbReference type="InterPro" id="IPR023627">
    <property type="entry name" value="Rcmb_RecR"/>
</dbReference>